<proteinExistence type="predicted"/>
<dbReference type="Pfam" id="PF13451">
    <property type="entry name" value="zf_Tbcl"/>
    <property type="match status" value="1"/>
</dbReference>
<name>A1HS45_9FIRM</name>
<comment type="caution">
    <text evidence="2">The sequence shown here is derived from an EMBL/GenBank/DDBJ whole genome shotgun (WGS) entry which is preliminary data.</text>
</comment>
<dbReference type="InterPro" id="IPR025306">
    <property type="entry name" value="Zn-bnd_dom_prob"/>
</dbReference>
<dbReference type="EMBL" id="AAWL01000014">
    <property type="protein sequence ID" value="EAX47153.1"/>
    <property type="molecule type" value="Genomic_DNA"/>
</dbReference>
<dbReference type="AlphaFoldDB" id="A1HS45"/>
<sequence length="71" mass="7722">MTYQDKALTCKECGTTFAFSAAEQAFYAEKAFRMNLLAARSAVVPANRRPVVALPLVRSVNCLRPCAVLAV</sequence>
<feature type="domain" description="Probable zinc-binding" evidence="1">
    <location>
        <begin position="4"/>
        <end position="33"/>
    </location>
</feature>
<keyword evidence="3" id="KW-1185">Reference proteome</keyword>
<organism evidence="2 3">
    <name type="scientific">Thermosinus carboxydivorans Nor1</name>
    <dbReference type="NCBI Taxonomy" id="401526"/>
    <lineage>
        <taxon>Bacteria</taxon>
        <taxon>Bacillati</taxon>
        <taxon>Bacillota</taxon>
        <taxon>Negativicutes</taxon>
        <taxon>Selenomonadales</taxon>
        <taxon>Sporomusaceae</taxon>
        <taxon>Thermosinus</taxon>
    </lineage>
</organism>
<reference evidence="2 3" key="2">
    <citation type="submission" date="2007-01" db="EMBL/GenBank/DDBJ databases">
        <title>Sequencing of the draft genome and assembly of Thermosinus carboxydivorans Nor1.</title>
        <authorList>
            <consortium name="US DOE Joint Genome Institute (JGI-PGF)"/>
            <person name="Copeland A."/>
            <person name="Lucas S."/>
            <person name="Lapidus A."/>
            <person name="Barry K."/>
            <person name="Glavina del Rio T."/>
            <person name="Dalin E."/>
            <person name="Tice H."/>
            <person name="Bruce D."/>
            <person name="Pitluck S."/>
            <person name="Richardson P."/>
        </authorList>
    </citation>
    <scope>NUCLEOTIDE SEQUENCE [LARGE SCALE GENOMIC DNA]</scope>
    <source>
        <strain evidence="2 3">Nor1</strain>
    </source>
</reference>
<protein>
    <recommendedName>
        <fullName evidence="1">Probable zinc-binding domain-containing protein</fullName>
    </recommendedName>
</protein>
<accession>A1HS45</accession>
<evidence type="ECO:0000259" key="1">
    <source>
        <dbReference type="Pfam" id="PF13451"/>
    </source>
</evidence>
<gene>
    <name evidence="2" type="ORF">TcarDRAFT_0661</name>
</gene>
<evidence type="ECO:0000313" key="2">
    <source>
        <dbReference type="EMBL" id="EAX47153.1"/>
    </source>
</evidence>
<dbReference type="Proteomes" id="UP000005139">
    <property type="component" value="Unassembled WGS sequence"/>
</dbReference>
<evidence type="ECO:0000313" key="3">
    <source>
        <dbReference type="Proteomes" id="UP000005139"/>
    </source>
</evidence>
<reference evidence="2 3" key="1">
    <citation type="submission" date="2007-01" db="EMBL/GenBank/DDBJ databases">
        <title>Annotation of the draft genome assembly of Thermosinus carboxydivorans Nor1.</title>
        <authorList>
            <consortium name="US DOE Joint Genome Institute (JGI-ORNL)"/>
            <person name="Larimer F."/>
            <person name="Land M."/>
            <person name="Hauser L."/>
        </authorList>
    </citation>
    <scope>NUCLEOTIDE SEQUENCE [LARGE SCALE GENOMIC DNA]</scope>
    <source>
        <strain evidence="2 3">Nor1</strain>
    </source>
</reference>